<dbReference type="GO" id="GO:0046872">
    <property type="term" value="F:metal ion binding"/>
    <property type="evidence" value="ECO:0007669"/>
    <property type="project" value="UniProtKB-KW"/>
</dbReference>
<name>A0A7W9HKV1_9PSEU</name>
<keyword evidence="4 5" id="KW-0408">Iron</keyword>
<dbReference type="SUPFAM" id="SSF54909">
    <property type="entry name" value="Dimeric alpha+beta barrel"/>
    <property type="match status" value="1"/>
</dbReference>
<keyword evidence="3 5" id="KW-0479">Metal-binding</keyword>
<evidence type="ECO:0000313" key="6">
    <source>
        <dbReference type="EMBL" id="MBB5804172.1"/>
    </source>
</evidence>
<dbReference type="InterPro" id="IPR001486">
    <property type="entry name" value="Hemoglobin_trunc"/>
</dbReference>
<keyword evidence="2 5" id="KW-0349">Heme</keyword>
<proteinExistence type="predicted"/>
<dbReference type="Pfam" id="PF01152">
    <property type="entry name" value="Bac_globin"/>
    <property type="match status" value="1"/>
</dbReference>
<evidence type="ECO:0000256" key="2">
    <source>
        <dbReference type="ARBA" id="ARBA00022617"/>
    </source>
</evidence>
<dbReference type="Gene3D" id="3.30.70.100">
    <property type="match status" value="1"/>
</dbReference>
<evidence type="ECO:0000256" key="3">
    <source>
        <dbReference type="ARBA" id="ARBA00022723"/>
    </source>
</evidence>
<dbReference type="GO" id="GO:0020037">
    <property type="term" value="F:heme binding"/>
    <property type="evidence" value="ECO:0007669"/>
    <property type="project" value="InterPro"/>
</dbReference>
<dbReference type="RefSeq" id="WP_184921908.1">
    <property type="nucleotide sequence ID" value="NZ_JACHMO010000001.1"/>
</dbReference>
<comment type="caution">
    <text evidence="6">The sequence shown here is derived from an EMBL/GenBank/DDBJ whole genome shotgun (WGS) entry which is preliminary data.</text>
</comment>
<sequence>MMIEYTRYGVPADRAEAFEAAYRRAAAHLAAAPECHDFELTKGDGDYVVRLTWAADPDGFRAGPHFAPFTAELADFAAYADEPRRHEPVDIGRPAPTLYEWAGGAEAFEKLLHAFYLRVPEDELLAPLFAGMDPHHAHHVADWLGEVFGGPSAYSTSRGGHRGMVGRHLGKGITEQQRKRWVSLLLDTADDVGLPDDPEFRSAFVGYLEWGTRMAVIFSRPGAEPNPAEPMPTWDWGNVRPWQG</sequence>
<evidence type="ECO:0000256" key="4">
    <source>
        <dbReference type="ARBA" id="ARBA00023004"/>
    </source>
</evidence>
<accession>A0A7W9HKV1</accession>
<dbReference type="InterPro" id="IPR012292">
    <property type="entry name" value="Globin/Proto"/>
</dbReference>
<dbReference type="Gene3D" id="1.10.490.10">
    <property type="entry name" value="Globins"/>
    <property type="match status" value="1"/>
</dbReference>
<dbReference type="InterPro" id="IPR009050">
    <property type="entry name" value="Globin-like_sf"/>
</dbReference>
<organism evidence="6 7">
    <name type="scientific">Saccharothrix ecbatanensis</name>
    <dbReference type="NCBI Taxonomy" id="1105145"/>
    <lineage>
        <taxon>Bacteria</taxon>
        <taxon>Bacillati</taxon>
        <taxon>Actinomycetota</taxon>
        <taxon>Actinomycetes</taxon>
        <taxon>Pseudonocardiales</taxon>
        <taxon>Pseudonocardiaceae</taxon>
        <taxon>Saccharothrix</taxon>
    </lineage>
</organism>
<dbReference type="InterPro" id="IPR011008">
    <property type="entry name" value="Dimeric_a/b-barrel"/>
</dbReference>
<protein>
    <submittedName>
        <fullName evidence="6">Truncated hemoglobin YjbI</fullName>
    </submittedName>
</protein>
<dbReference type="SUPFAM" id="SSF46458">
    <property type="entry name" value="Globin-like"/>
    <property type="match status" value="1"/>
</dbReference>
<keyword evidence="1" id="KW-0813">Transport</keyword>
<gene>
    <name evidence="6" type="ORF">F4560_003940</name>
</gene>
<evidence type="ECO:0000256" key="1">
    <source>
        <dbReference type="ARBA" id="ARBA00022448"/>
    </source>
</evidence>
<evidence type="ECO:0000313" key="7">
    <source>
        <dbReference type="Proteomes" id="UP000552097"/>
    </source>
</evidence>
<dbReference type="Proteomes" id="UP000552097">
    <property type="component" value="Unassembled WGS sequence"/>
</dbReference>
<dbReference type="CDD" id="cd14775">
    <property type="entry name" value="TrHb2_O-like"/>
    <property type="match status" value="1"/>
</dbReference>
<keyword evidence="7" id="KW-1185">Reference proteome</keyword>
<dbReference type="EMBL" id="JACHMO010000001">
    <property type="protein sequence ID" value="MBB5804172.1"/>
    <property type="molecule type" value="Genomic_DNA"/>
</dbReference>
<feature type="binding site" description="distal binding residue" evidence="5">
    <location>
        <position position="139"/>
    </location>
    <ligand>
        <name>heme</name>
        <dbReference type="ChEBI" id="CHEBI:30413"/>
    </ligand>
    <ligandPart>
        <name>Fe</name>
        <dbReference type="ChEBI" id="CHEBI:18248"/>
    </ligandPart>
</feature>
<dbReference type="GO" id="GO:0019825">
    <property type="term" value="F:oxygen binding"/>
    <property type="evidence" value="ECO:0007669"/>
    <property type="project" value="InterPro"/>
</dbReference>
<reference evidence="6 7" key="1">
    <citation type="submission" date="2020-08" db="EMBL/GenBank/DDBJ databases">
        <title>Sequencing the genomes of 1000 actinobacteria strains.</title>
        <authorList>
            <person name="Klenk H.-P."/>
        </authorList>
    </citation>
    <scope>NUCLEOTIDE SEQUENCE [LARGE SCALE GENOMIC DNA]</scope>
    <source>
        <strain evidence="6 7">DSM 45486</strain>
    </source>
</reference>
<dbReference type="AlphaFoldDB" id="A0A7W9HKV1"/>
<evidence type="ECO:0000256" key="5">
    <source>
        <dbReference type="PIRSR" id="PIRSR601486-1"/>
    </source>
</evidence>